<feature type="transmembrane region" description="Helical" evidence="7">
    <location>
        <begin position="205"/>
        <end position="225"/>
    </location>
</feature>
<feature type="transmembrane region" description="Helical" evidence="7">
    <location>
        <begin position="34"/>
        <end position="56"/>
    </location>
</feature>
<feature type="transmembrane region" description="Helical" evidence="7">
    <location>
        <begin position="237"/>
        <end position="255"/>
    </location>
</feature>
<dbReference type="SUPFAM" id="SSF103481">
    <property type="entry name" value="Multidrug resistance efflux transporter EmrE"/>
    <property type="match status" value="2"/>
</dbReference>
<dbReference type="InterPro" id="IPR000620">
    <property type="entry name" value="EamA_dom"/>
</dbReference>
<dbReference type="PANTHER" id="PTHR42920">
    <property type="entry name" value="OS03G0707200 PROTEIN-RELATED"/>
    <property type="match status" value="1"/>
</dbReference>
<keyword evidence="4 7" id="KW-0812">Transmembrane</keyword>
<name>A0ABP2AQ20_SARVE</name>
<dbReference type="EMBL" id="CYZR01000002">
    <property type="protein sequence ID" value="CUN62662.1"/>
    <property type="molecule type" value="Genomic_DNA"/>
</dbReference>
<sequence>MKRYKGEIILLLTSIMWGGGFIATEFSLGSMTPLQVMTIRFLIATIILCSVFFNQLKQISKSTLKKGTLAGFFLFVGFVFQTVGLKYTTVSNNAFLSAIAVIFVPIIGIFLGRKIDRYGIIGTILTVIGIAFLTINGGLASINIGDVLTILGAMFYAIQILLVDMFAKEEDVTVFTIVQITMCFLFSLITMLIRGDLSFNITFNSGGGVIYLAVFSTAIGLFLQVLGQKSTTETRAAIIMSTESVFGTIFAIILLNQALTIKVIIGCIIIFIAIIISEVKPFAKKQKNKRG</sequence>
<evidence type="ECO:0000256" key="2">
    <source>
        <dbReference type="ARBA" id="ARBA00007362"/>
    </source>
</evidence>
<organism evidence="9 10">
    <name type="scientific">Sarcina ventriculi</name>
    <name type="common">Clostridium ventriculi</name>
    <dbReference type="NCBI Taxonomy" id="1267"/>
    <lineage>
        <taxon>Bacteria</taxon>
        <taxon>Bacillati</taxon>
        <taxon>Bacillota</taxon>
        <taxon>Clostridia</taxon>
        <taxon>Eubacteriales</taxon>
        <taxon>Clostridiaceae</taxon>
        <taxon>Sarcina</taxon>
    </lineage>
</organism>
<feature type="transmembrane region" description="Helical" evidence="7">
    <location>
        <begin position="118"/>
        <end position="135"/>
    </location>
</feature>
<evidence type="ECO:0000256" key="3">
    <source>
        <dbReference type="ARBA" id="ARBA00022475"/>
    </source>
</evidence>
<feature type="domain" description="EamA" evidence="8">
    <location>
        <begin position="5"/>
        <end position="134"/>
    </location>
</feature>
<gene>
    <name evidence="9" type="ORF">ERS852473_00669</name>
</gene>
<evidence type="ECO:0000256" key="4">
    <source>
        <dbReference type="ARBA" id="ARBA00022692"/>
    </source>
</evidence>
<feature type="transmembrane region" description="Helical" evidence="7">
    <location>
        <begin position="261"/>
        <end position="279"/>
    </location>
</feature>
<keyword evidence="5 7" id="KW-1133">Transmembrane helix</keyword>
<comment type="caution">
    <text evidence="9">The sequence shown here is derived from an EMBL/GenBank/DDBJ whole genome shotgun (WGS) entry which is preliminary data.</text>
</comment>
<comment type="similarity">
    <text evidence="2">Belongs to the EamA transporter family.</text>
</comment>
<feature type="domain" description="EamA" evidence="8">
    <location>
        <begin position="144"/>
        <end position="276"/>
    </location>
</feature>
<feature type="transmembrane region" description="Helical" evidence="7">
    <location>
        <begin position="174"/>
        <end position="193"/>
    </location>
</feature>
<protein>
    <submittedName>
        <fullName evidence="9">DMT superfamily transporter inner membrane protein</fullName>
    </submittedName>
</protein>
<keyword evidence="10" id="KW-1185">Reference proteome</keyword>
<evidence type="ECO:0000256" key="5">
    <source>
        <dbReference type="ARBA" id="ARBA00022989"/>
    </source>
</evidence>
<dbReference type="Pfam" id="PF00892">
    <property type="entry name" value="EamA"/>
    <property type="match status" value="2"/>
</dbReference>
<reference evidence="9 10" key="1">
    <citation type="submission" date="2015-09" db="EMBL/GenBank/DDBJ databases">
        <authorList>
            <consortium name="Pathogen Informatics"/>
            <person name="Wu L."/>
            <person name="Ma J."/>
        </authorList>
    </citation>
    <scope>NUCLEOTIDE SEQUENCE [LARGE SCALE GENOMIC DNA]</scope>
    <source>
        <strain evidence="9 10">2789STDY5834858</strain>
    </source>
</reference>
<dbReference type="PANTHER" id="PTHR42920:SF5">
    <property type="entry name" value="EAMA DOMAIN-CONTAINING PROTEIN"/>
    <property type="match status" value="1"/>
</dbReference>
<dbReference type="InterPro" id="IPR051258">
    <property type="entry name" value="Diverse_Substrate_Transporter"/>
</dbReference>
<dbReference type="RefSeq" id="WP_055257627.1">
    <property type="nucleotide sequence ID" value="NZ_BCMV01000034.1"/>
</dbReference>
<evidence type="ECO:0000313" key="10">
    <source>
        <dbReference type="Proteomes" id="UP000095488"/>
    </source>
</evidence>
<comment type="subcellular location">
    <subcellularLocation>
        <location evidence="1">Cell membrane</location>
        <topology evidence="1">Multi-pass membrane protein</topology>
    </subcellularLocation>
</comment>
<evidence type="ECO:0000313" key="9">
    <source>
        <dbReference type="EMBL" id="CUN62662.1"/>
    </source>
</evidence>
<feature type="transmembrane region" description="Helical" evidence="7">
    <location>
        <begin position="147"/>
        <end position="167"/>
    </location>
</feature>
<evidence type="ECO:0000256" key="6">
    <source>
        <dbReference type="ARBA" id="ARBA00023136"/>
    </source>
</evidence>
<accession>A0ABP2AQ20</accession>
<dbReference type="Proteomes" id="UP000095488">
    <property type="component" value="Unassembled WGS sequence"/>
</dbReference>
<feature type="transmembrane region" description="Helical" evidence="7">
    <location>
        <begin position="68"/>
        <end position="88"/>
    </location>
</feature>
<proteinExistence type="inferred from homology"/>
<dbReference type="InterPro" id="IPR037185">
    <property type="entry name" value="EmrE-like"/>
</dbReference>
<feature type="transmembrane region" description="Helical" evidence="7">
    <location>
        <begin position="7"/>
        <end position="28"/>
    </location>
</feature>
<feature type="transmembrane region" description="Helical" evidence="7">
    <location>
        <begin position="94"/>
        <end position="111"/>
    </location>
</feature>
<keyword evidence="6 7" id="KW-0472">Membrane</keyword>
<evidence type="ECO:0000256" key="7">
    <source>
        <dbReference type="SAM" id="Phobius"/>
    </source>
</evidence>
<evidence type="ECO:0000256" key="1">
    <source>
        <dbReference type="ARBA" id="ARBA00004651"/>
    </source>
</evidence>
<keyword evidence="3" id="KW-1003">Cell membrane</keyword>
<evidence type="ECO:0000259" key="8">
    <source>
        <dbReference type="Pfam" id="PF00892"/>
    </source>
</evidence>